<dbReference type="GO" id="GO:0005634">
    <property type="term" value="C:nucleus"/>
    <property type="evidence" value="ECO:0007669"/>
    <property type="project" value="UniProtKB-SubCell"/>
</dbReference>
<evidence type="ECO:0000313" key="4">
    <source>
        <dbReference type="EMBL" id="KAK9753014.1"/>
    </source>
</evidence>
<dbReference type="SUPFAM" id="SSF46689">
    <property type="entry name" value="Homeodomain-like"/>
    <property type="match status" value="1"/>
</dbReference>
<dbReference type="PANTHER" id="PTHR19303:SF74">
    <property type="entry name" value="POGO TRANSPOSABLE ELEMENT WITH KRAB DOMAIN"/>
    <property type="match status" value="1"/>
</dbReference>
<comment type="caution">
    <text evidence="4">The sequence shown here is derived from an EMBL/GenBank/DDBJ whole genome shotgun (WGS) entry which is preliminary data.</text>
</comment>
<dbReference type="Pfam" id="PF03184">
    <property type="entry name" value="DDE_1"/>
    <property type="match status" value="1"/>
</dbReference>
<dbReference type="PANTHER" id="PTHR19303">
    <property type="entry name" value="TRANSPOSON"/>
    <property type="match status" value="1"/>
</dbReference>
<name>A0AAW1N355_POPJA</name>
<reference evidence="4 5" key="1">
    <citation type="journal article" date="2024" name="BMC Genomics">
        <title>De novo assembly and annotation of Popillia japonica's genome with initial clues to its potential as an invasive pest.</title>
        <authorList>
            <person name="Cucini C."/>
            <person name="Boschi S."/>
            <person name="Funari R."/>
            <person name="Cardaioli E."/>
            <person name="Iannotti N."/>
            <person name="Marturano G."/>
            <person name="Paoli F."/>
            <person name="Bruttini M."/>
            <person name="Carapelli A."/>
            <person name="Frati F."/>
            <person name="Nardi F."/>
        </authorList>
    </citation>
    <scope>NUCLEOTIDE SEQUENCE [LARGE SCALE GENOMIC DNA]</scope>
    <source>
        <strain evidence="4">DMR45628</strain>
    </source>
</reference>
<dbReference type="InterPro" id="IPR009057">
    <property type="entry name" value="Homeodomain-like_sf"/>
</dbReference>
<evidence type="ECO:0000256" key="1">
    <source>
        <dbReference type="ARBA" id="ARBA00004123"/>
    </source>
</evidence>
<dbReference type="AlphaFoldDB" id="A0AAW1N355"/>
<dbReference type="EMBL" id="JASPKY010000016">
    <property type="protein sequence ID" value="KAK9753014.1"/>
    <property type="molecule type" value="Genomic_DNA"/>
</dbReference>
<feature type="domain" description="DDE-1" evidence="2">
    <location>
        <begin position="245"/>
        <end position="386"/>
    </location>
</feature>
<feature type="domain" description="HTH psq-type" evidence="3">
    <location>
        <begin position="22"/>
        <end position="61"/>
    </location>
</feature>
<organism evidence="4 5">
    <name type="scientific">Popillia japonica</name>
    <name type="common">Japanese beetle</name>
    <dbReference type="NCBI Taxonomy" id="7064"/>
    <lineage>
        <taxon>Eukaryota</taxon>
        <taxon>Metazoa</taxon>
        <taxon>Ecdysozoa</taxon>
        <taxon>Arthropoda</taxon>
        <taxon>Hexapoda</taxon>
        <taxon>Insecta</taxon>
        <taxon>Pterygota</taxon>
        <taxon>Neoptera</taxon>
        <taxon>Endopterygota</taxon>
        <taxon>Coleoptera</taxon>
        <taxon>Polyphaga</taxon>
        <taxon>Scarabaeiformia</taxon>
        <taxon>Scarabaeidae</taxon>
        <taxon>Rutelinae</taxon>
        <taxon>Popillia</taxon>
    </lineage>
</organism>
<evidence type="ECO:0000259" key="3">
    <source>
        <dbReference type="Pfam" id="PF05225"/>
    </source>
</evidence>
<comment type="subcellular location">
    <subcellularLocation>
        <location evidence="1">Nucleus</location>
    </subcellularLocation>
</comment>
<keyword evidence="5" id="KW-1185">Reference proteome</keyword>
<sequence length="409" mass="46714">MPSNWILGKSEKGRMTGEQYNEEDLRKALDEIRKKQIKIREACQKYGVPKTTILDRLSGRVPENLRQPGPAPLLTVEGTILDRLSGRVPENLRQPGPAPLLTVEGKIRIKDWVINIAKCGFPIQKETLIDTVAKINKDSKQNIFKKQKPGKTWYYNLLKRNPEISLREAESINKARAVKTEESIKKWFSELNTYLEENNLLDILNDPDRVFNGDEAGFSLCPKSGKVLGPKGYKNLYSIKVGNEKENITVLIIFNARGNIGDPLVVFPYIRPPRAVIENMPSNCILGKSEKGWMTGEVFFEYIANGFDTWLTEQNIKRPIILFVDGHKSHLTLPLSTWCHENHIILYALPPNTTHILQPADVSVFMPLKEEWKKTVREWQDSQNDSFSAVTKIERGMEEDCARMARQSK</sequence>
<dbReference type="Gene3D" id="1.10.10.60">
    <property type="entry name" value="Homeodomain-like"/>
    <property type="match status" value="1"/>
</dbReference>
<dbReference type="InterPro" id="IPR007889">
    <property type="entry name" value="HTH_Psq"/>
</dbReference>
<dbReference type="InterPro" id="IPR036397">
    <property type="entry name" value="RNaseH_sf"/>
</dbReference>
<evidence type="ECO:0000259" key="2">
    <source>
        <dbReference type="Pfam" id="PF03184"/>
    </source>
</evidence>
<proteinExistence type="predicted"/>
<gene>
    <name evidence="4" type="ORF">QE152_g3813</name>
</gene>
<dbReference type="InterPro" id="IPR050863">
    <property type="entry name" value="CenT-Element_Derived"/>
</dbReference>
<dbReference type="Gene3D" id="3.30.420.10">
    <property type="entry name" value="Ribonuclease H-like superfamily/Ribonuclease H"/>
    <property type="match status" value="1"/>
</dbReference>
<protein>
    <submittedName>
        <fullName evidence="4">CENP-B N-terminal DNA-binding domain</fullName>
    </submittedName>
</protein>
<keyword evidence="4" id="KW-0238">DNA-binding</keyword>
<dbReference type="Proteomes" id="UP001458880">
    <property type="component" value="Unassembled WGS sequence"/>
</dbReference>
<accession>A0AAW1N355</accession>
<dbReference type="InterPro" id="IPR004875">
    <property type="entry name" value="DDE_SF_endonuclease_dom"/>
</dbReference>
<dbReference type="Pfam" id="PF05225">
    <property type="entry name" value="HTH_psq"/>
    <property type="match status" value="1"/>
</dbReference>
<dbReference type="GO" id="GO:0003677">
    <property type="term" value="F:DNA binding"/>
    <property type="evidence" value="ECO:0007669"/>
    <property type="project" value="UniProtKB-KW"/>
</dbReference>
<evidence type="ECO:0000313" key="5">
    <source>
        <dbReference type="Proteomes" id="UP001458880"/>
    </source>
</evidence>